<evidence type="ECO:0000313" key="1">
    <source>
        <dbReference type="EMBL" id="VEU44969.1"/>
    </source>
</evidence>
<gene>
    <name evidence="1" type="ORF">PSNMU_V1.4_AUG-EV-PASAV3_0121430</name>
</gene>
<sequence>MSSIAATSSPESAVFAINAISPRCSNPAMRARTLSMSSSAHPRARMALIVYANVASSVYSRSSGAPPCLV</sequence>
<dbReference type="EMBL" id="CAACVS010000679">
    <property type="protein sequence ID" value="VEU44969.1"/>
    <property type="molecule type" value="Genomic_DNA"/>
</dbReference>
<accession>A0A448ZSE0</accession>
<evidence type="ECO:0000313" key="2">
    <source>
        <dbReference type="Proteomes" id="UP000291116"/>
    </source>
</evidence>
<organism evidence="1 2">
    <name type="scientific">Pseudo-nitzschia multistriata</name>
    <dbReference type="NCBI Taxonomy" id="183589"/>
    <lineage>
        <taxon>Eukaryota</taxon>
        <taxon>Sar</taxon>
        <taxon>Stramenopiles</taxon>
        <taxon>Ochrophyta</taxon>
        <taxon>Bacillariophyta</taxon>
        <taxon>Bacillariophyceae</taxon>
        <taxon>Bacillariophycidae</taxon>
        <taxon>Bacillariales</taxon>
        <taxon>Bacillariaceae</taxon>
        <taxon>Pseudo-nitzschia</taxon>
    </lineage>
</organism>
<protein>
    <submittedName>
        <fullName evidence="1">Uncharacterized protein</fullName>
    </submittedName>
</protein>
<proteinExistence type="predicted"/>
<dbReference type="Proteomes" id="UP000291116">
    <property type="component" value="Unassembled WGS sequence"/>
</dbReference>
<reference evidence="1 2" key="1">
    <citation type="submission" date="2019-01" db="EMBL/GenBank/DDBJ databases">
        <authorList>
            <person name="Ferrante I. M."/>
        </authorList>
    </citation>
    <scope>NUCLEOTIDE SEQUENCE [LARGE SCALE GENOMIC DNA]</scope>
    <source>
        <strain evidence="1 2">B856</strain>
    </source>
</reference>
<name>A0A448ZSE0_9STRA</name>
<dbReference type="AlphaFoldDB" id="A0A448ZSE0"/>
<keyword evidence="2" id="KW-1185">Reference proteome</keyword>